<keyword evidence="2" id="KW-1185">Reference proteome</keyword>
<keyword evidence="1" id="KW-0812">Transmembrane</keyword>
<gene>
    <name evidence="3" type="primary">LOC111134132</name>
</gene>
<proteinExistence type="predicted"/>
<evidence type="ECO:0000313" key="2">
    <source>
        <dbReference type="Proteomes" id="UP000694844"/>
    </source>
</evidence>
<dbReference type="RefSeq" id="XP_022338662.1">
    <property type="nucleotide sequence ID" value="XM_022482954.1"/>
</dbReference>
<keyword evidence="1" id="KW-1133">Transmembrane helix</keyword>
<dbReference type="KEGG" id="cvn:111134132"/>
<reference evidence="3" key="1">
    <citation type="submission" date="2025-08" db="UniProtKB">
        <authorList>
            <consortium name="RefSeq"/>
        </authorList>
    </citation>
    <scope>IDENTIFICATION</scope>
    <source>
        <tissue evidence="3">Whole sample</tissue>
    </source>
</reference>
<dbReference type="GeneID" id="111134132"/>
<name>A0A8B8EDC7_CRAVI</name>
<keyword evidence="1" id="KW-0472">Membrane</keyword>
<evidence type="ECO:0000256" key="1">
    <source>
        <dbReference type="SAM" id="Phobius"/>
    </source>
</evidence>
<evidence type="ECO:0000313" key="3">
    <source>
        <dbReference type="RefSeq" id="XP_022338662.1"/>
    </source>
</evidence>
<protein>
    <submittedName>
        <fullName evidence="3">Uncharacterized protein LOC111134132 isoform X1</fullName>
    </submittedName>
</protein>
<accession>A0A8B8EDC7</accession>
<feature type="transmembrane region" description="Helical" evidence="1">
    <location>
        <begin position="195"/>
        <end position="217"/>
    </location>
</feature>
<organism evidence="2 3">
    <name type="scientific">Crassostrea virginica</name>
    <name type="common">Eastern oyster</name>
    <dbReference type="NCBI Taxonomy" id="6565"/>
    <lineage>
        <taxon>Eukaryota</taxon>
        <taxon>Metazoa</taxon>
        <taxon>Spiralia</taxon>
        <taxon>Lophotrochozoa</taxon>
        <taxon>Mollusca</taxon>
        <taxon>Bivalvia</taxon>
        <taxon>Autobranchia</taxon>
        <taxon>Pteriomorphia</taxon>
        <taxon>Ostreida</taxon>
        <taxon>Ostreoidea</taxon>
        <taxon>Ostreidae</taxon>
        <taxon>Crassostrea</taxon>
    </lineage>
</organism>
<dbReference type="AlphaFoldDB" id="A0A8B8EDC7"/>
<sequence>MNMGTKWIVGSSGALHPASEDLSCVQQIVVSPGTDRRKFQFVQTRQLYPSFTVNFSSSCFILKPCQRRMPMCTCKPEGKVNACPETKEAWEARAEAKRAGCHYEEVYHCLSDKDDNKWEKCLQKTLILQGNCPIITSDGYLDWRACDSSDSSCPNHSYVSDEVYKFSLCFGHNFHANQTLGSIRDSAVEDSSPGVIIGVVFTNLLIIGAAILAFLIIRRRLRKKRFVYHKNEKTAQEGLLTDVKVVGVARKKTVSKGVHLLLKENVHSICIIGQYGNSVFSTSSFILKKFANWKNWKAQQFLFTDVPDCVEEKTVMKVYGWFGTWNDDLCSLDTVKMVCQKLENVLDDVSDVKLVIEMSSDKYHKYRMELEPFRKLFMNEISLDGCYADEENLQHFKKIQRSCKHKKCPCKRLTFDMLHHGNDRYVGMPLKINIIAKHHDRTLIRNYIENQDILRVMTEHFTALETKENMKEVYEWISYICLKGQFSTSEALDQDLMATWDFGIQKDDFVKNDNLKDFFQLKPSNMETGDLSVYAFWHPFIYICAFHSLFQKDEIRVVESCNIDAIVELVRPEGSNKSYIEVSANAECANRFSERLRRLNLVDKYNAHPLFQCNHIS</sequence>
<dbReference type="Proteomes" id="UP000694844">
    <property type="component" value="Chromosome 5"/>
</dbReference>